<feature type="region of interest" description="Disordered" evidence="1">
    <location>
        <begin position="1"/>
        <end position="44"/>
    </location>
</feature>
<feature type="compositionally biased region" description="Basic residues" evidence="1">
    <location>
        <begin position="35"/>
        <end position="44"/>
    </location>
</feature>
<reference evidence="2" key="1">
    <citation type="submission" date="2020-02" db="EMBL/GenBank/DDBJ databases">
        <authorList>
            <person name="Meier V. D."/>
        </authorList>
    </citation>
    <scope>NUCLEOTIDE SEQUENCE</scope>
    <source>
        <strain evidence="2">AVDCRST_MAG45</strain>
    </source>
</reference>
<name>A0A6J4RST3_9ACTN</name>
<evidence type="ECO:0000256" key="1">
    <source>
        <dbReference type="SAM" id="MobiDB-lite"/>
    </source>
</evidence>
<feature type="compositionally biased region" description="Basic and acidic residues" evidence="1">
    <location>
        <begin position="11"/>
        <end position="34"/>
    </location>
</feature>
<dbReference type="EMBL" id="CADCVU010000012">
    <property type="protein sequence ID" value="CAA9480686.1"/>
    <property type="molecule type" value="Genomic_DNA"/>
</dbReference>
<gene>
    <name evidence="2" type="ORF">AVDCRST_MAG45-149</name>
</gene>
<organism evidence="2">
    <name type="scientific">uncultured Solirubrobacterales bacterium</name>
    <dbReference type="NCBI Taxonomy" id="768556"/>
    <lineage>
        <taxon>Bacteria</taxon>
        <taxon>Bacillati</taxon>
        <taxon>Actinomycetota</taxon>
        <taxon>Thermoleophilia</taxon>
        <taxon>Solirubrobacterales</taxon>
        <taxon>environmental samples</taxon>
    </lineage>
</organism>
<accession>A0A6J4RST3</accession>
<proteinExistence type="predicted"/>
<sequence length="44" mass="4955">MAGVLQRRRRDSTPRWTDHARTPARREIGDDGPAHHRTRGGPPG</sequence>
<feature type="compositionally biased region" description="Basic residues" evidence="1">
    <location>
        <begin position="1"/>
        <end position="10"/>
    </location>
</feature>
<evidence type="ECO:0000313" key="2">
    <source>
        <dbReference type="EMBL" id="CAA9480686.1"/>
    </source>
</evidence>
<protein>
    <submittedName>
        <fullName evidence="2">Uncharacterized protein</fullName>
    </submittedName>
</protein>
<dbReference type="AlphaFoldDB" id="A0A6J4RST3"/>